<evidence type="ECO:0000256" key="3">
    <source>
        <dbReference type="ARBA" id="ARBA00009014"/>
    </source>
</evidence>
<dbReference type="GO" id="GO:0005524">
    <property type="term" value="F:ATP binding"/>
    <property type="evidence" value="ECO:0007669"/>
    <property type="project" value="UniProtKB-KW"/>
</dbReference>
<keyword evidence="8 11" id="KW-0067">ATP-binding</keyword>
<dbReference type="CDD" id="cd02165">
    <property type="entry name" value="NMNAT"/>
    <property type="match status" value="1"/>
</dbReference>
<reference evidence="14" key="2">
    <citation type="submission" date="2020-04" db="EMBL/GenBank/DDBJ databases">
        <authorList>
            <person name="Alexandrino P."/>
            <person name="Mendonca T."/>
            <person name="Guaman L."/>
            <person name="Cherix J."/>
            <person name="Lozano-Sakalauskas G."/>
            <person name="Fujita A."/>
            <person name="Filho E.R."/>
            <person name="Long P."/>
            <person name="Padilla G."/>
            <person name="Taciro M.K."/>
            <person name="Gomez J.G."/>
            <person name="Silva L.F."/>
            <person name="Torres M."/>
        </authorList>
    </citation>
    <scope>NUCLEOTIDE SEQUENCE</scope>
    <source>
        <strain evidence="14">LMG 19450</strain>
    </source>
</reference>
<proteinExistence type="inferred from homology"/>
<dbReference type="RefSeq" id="WP_052148078.1">
    <property type="nucleotide sequence ID" value="NZ_CADFGF010000001.1"/>
</dbReference>
<evidence type="ECO:0000313" key="14">
    <source>
        <dbReference type="EMBL" id="NLP61890.1"/>
    </source>
</evidence>
<dbReference type="PANTHER" id="PTHR39321:SF3">
    <property type="entry name" value="PHOSPHOPANTETHEINE ADENYLYLTRANSFERASE"/>
    <property type="match status" value="1"/>
</dbReference>
<sequence>MTQAPTASASAPAGAPSHALARRVGVLGGTFDPIHEGHLALARHFARVLGLTELILLPAGQPWQKPEVSAAEHRLAMTRAAAASLVLPGVTVSVDTDEIEHDGPTYTVETLRRWRARSESNAQAALTLLMGADQLVHLDSWHAWRELFALAHLGVASRPGFDFTALPDAVTAEVAARRASAATLAATRCGHLLIDATLALDISATEIRRELGARVAAQTTQAAQAKAPATGHKTGHTTAHTAAPATTEPRGGSAADKVPTAVWDYILQHHLYRQHG</sequence>
<comment type="function">
    <text evidence="1 11">Catalyzes the reversible adenylation of nicotinate mononucleotide (NaMN) to nicotinic acid adenine dinucleotide (NaAD).</text>
</comment>
<evidence type="ECO:0000256" key="7">
    <source>
        <dbReference type="ARBA" id="ARBA00022741"/>
    </source>
</evidence>
<feature type="region of interest" description="Disordered" evidence="12">
    <location>
        <begin position="222"/>
        <end position="255"/>
    </location>
</feature>
<comment type="catalytic activity">
    <reaction evidence="10 11">
        <text>nicotinate beta-D-ribonucleotide + ATP + H(+) = deamido-NAD(+) + diphosphate</text>
        <dbReference type="Rhea" id="RHEA:22860"/>
        <dbReference type="ChEBI" id="CHEBI:15378"/>
        <dbReference type="ChEBI" id="CHEBI:30616"/>
        <dbReference type="ChEBI" id="CHEBI:33019"/>
        <dbReference type="ChEBI" id="CHEBI:57502"/>
        <dbReference type="ChEBI" id="CHEBI:58437"/>
        <dbReference type="EC" id="2.7.7.18"/>
    </reaction>
</comment>
<dbReference type="InterPro" id="IPR004821">
    <property type="entry name" value="Cyt_trans-like"/>
</dbReference>
<dbReference type="Proteomes" id="UP000030460">
    <property type="component" value="Unassembled WGS sequence"/>
</dbReference>
<dbReference type="Pfam" id="PF01467">
    <property type="entry name" value="CTP_transf_like"/>
    <property type="match status" value="1"/>
</dbReference>
<evidence type="ECO:0000256" key="9">
    <source>
        <dbReference type="ARBA" id="ARBA00023027"/>
    </source>
</evidence>
<comment type="pathway">
    <text evidence="2 11">Cofactor biosynthesis; NAD(+) biosynthesis; deamido-NAD(+) from nicotinate D-ribonucleotide: step 1/1.</text>
</comment>
<keyword evidence="15" id="KW-1185">Reference proteome</keyword>
<dbReference type="InterPro" id="IPR014729">
    <property type="entry name" value="Rossmann-like_a/b/a_fold"/>
</dbReference>
<keyword evidence="5 11" id="KW-0808">Transferase</keyword>
<dbReference type="InterPro" id="IPR005248">
    <property type="entry name" value="NadD/NMNAT"/>
</dbReference>
<accession>A0A8T6ZC60</accession>
<name>A0A8T6ZC60_9BURK</name>
<feature type="domain" description="Cytidyltransferase-like" evidence="13">
    <location>
        <begin position="26"/>
        <end position="209"/>
    </location>
</feature>
<keyword evidence="6 11" id="KW-0548">Nucleotidyltransferase</keyword>
<dbReference type="HAMAP" id="MF_00244">
    <property type="entry name" value="NaMN_adenylyltr"/>
    <property type="match status" value="1"/>
</dbReference>
<evidence type="ECO:0000256" key="8">
    <source>
        <dbReference type="ARBA" id="ARBA00022840"/>
    </source>
</evidence>
<dbReference type="NCBIfam" id="NF005410">
    <property type="entry name" value="PRK06973.1"/>
    <property type="match status" value="1"/>
</dbReference>
<dbReference type="Gene3D" id="3.40.50.620">
    <property type="entry name" value="HUPs"/>
    <property type="match status" value="1"/>
</dbReference>
<evidence type="ECO:0000256" key="10">
    <source>
        <dbReference type="ARBA" id="ARBA00048721"/>
    </source>
</evidence>
<protein>
    <recommendedName>
        <fullName evidence="11">Probable nicotinate-nucleotide adenylyltransferase</fullName>
        <ecNumber evidence="11">2.7.7.18</ecNumber>
    </recommendedName>
    <alternativeName>
        <fullName evidence="11">Deamido-NAD(+) diphosphorylase</fullName>
    </alternativeName>
    <alternativeName>
        <fullName evidence="11">Deamido-NAD(+) pyrophosphorylase</fullName>
    </alternativeName>
    <alternativeName>
        <fullName evidence="11">Nicotinate mononucleotide adenylyltransferase</fullName>
        <shortName evidence="11">NaMN adenylyltransferase</shortName>
    </alternativeName>
</protein>
<evidence type="ECO:0000256" key="4">
    <source>
        <dbReference type="ARBA" id="ARBA00022642"/>
    </source>
</evidence>
<dbReference type="OrthoDB" id="5295945at2"/>
<reference evidence="14" key="1">
    <citation type="journal article" date="2015" name="Genome Announc.">
        <title>Draft Genome Sequence of the Polyhydroxyalkanoate-Producing Bacterium Burkholderia sacchari LMG 19450 Isolated from Brazilian Sugarcane Plantation Soil.</title>
        <authorList>
            <person name="Alexandrino P.M."/>
            <person name="Mendonca T.T."/>
            <person name="Guaman Bautista L.P."/>
            <person name="Cherix J."/>
            <person name="Lozano-Sakalauskas G.C."/>
            <person name="Fujita A."/>
            <person name="Ramos Filho E."/>
            <person name="Long P."/>
            <person name="Padilla G."/>
            <person name="Taciro M.K."/>
            <person name="Gomez J.G."/>
            <person name="Silva L.F."/>
        </authorList>
    </citation>
    <scope>NUCLEOTIDE SEQUENCE</scope>
    <source>
        <strain evidence="14">LMG 19450</strain>
    </source>
</reference>
<dbReference type="EC" id="2.7.7.18" evidence="11"/>
<evidence type="ECO:0000256" key="11">
    <source>
        <dbReference type="HAMAP-Rule" id="MF_00244"/>
    </source>
</evidence>
<feature type="compositionally biased region" description="Low complexity" evidence="12">
    <location>
        <begin position="222"/>
        <end position="247"/>
    </location>
</feature>
<comment type="similarity">
    <text evidence="3 11">Belongs to the NadD family.</text>
</comment>
<dbReference type="SUPFAM" id="SSF52374">
    <property type="entry name" value="Nucleotidylyl transferase"/>
    <property type="match status" value="1"/>
</dbReference>
<evidence type="ECO:0000313" key="15">
    <source>
        <dbReference type="Proteomes" id="UP000030460"/>
    </source>
</evidence>
<gene>
    <name evidence="11" type="primary">nadD</name>
    <name evidence="14" type="ORF">NH14_012055</name>
</gene>
<organism evidence="14 15">
    <name type="scientific">Paraburkholderia sacchari</name>
    <dbReference type="NCBI Taxonomy" id="159450"/>
    <lineage>
        <taxon>Bacteria</taxon>
        <taxon>Pseudomonadati</taxon>
        <taxon>Pseudomonadota</taxon>
        <taxon>Betaproteobacteria</taxon>
        <taxon>Burkholderiales</taxon>
        <taxon>Burkholderiaceae</taxon>
        <taxon>Paraburkholderia</taxon>
    </lineage>
</organism>
<dbReference type="NCBIfam" id="TIGR00125">
    <property type="entry name" value="cyt_tran_rel"/>
    <property type="match status" value="1"/>
</dbReference>
<evidence type="ECO:0000256" key="12">
    <source>
        <dbReference type="SAM" id="MobiDB-lite"/>
    </source>
</evidence>
<evidence type="ECO:0000259" key="13">
    <source>
        <dbReference type="Pfam" id="PF01467"/>
    </source>
</evidence>
<dbReference type="EMBL" id="JTDB02000002">
    <property type="protein sequence ID" value="NLP61890.1"/>
    <property type="molecule type" value="Genomic_DNA"/>
</dbReference>
<keyword evidence="7 11" id="KW-0547">Nucleotide-binding</keyword>
<evidence type="ECO:0000256" key="6">
    <source>
        <dbReference type="ARBA" id="ARBA00022695"/>
    </source>
</evidence>
<evidence type="ECO:0000256" key="2">
    <source>
        <dbReference type="ARBA" id="ARBA00005019"/>
    </source>
</evidence>
<dbReference type="PANTHER" id="PTHR39321">
    <property type="entry name" value="NICOTINATE-NUCLEOTIDE ADENYLYLTRANSFERASE-RELATED"/>
    <property type="match status" value="1"/>
</dbReference>
<dbReference type="AlphaFoldDB" id="A0A8T6ZC60"/>
<evidence type="ECO:0000256" key="5">
    <source>
        <dbReference type="ARBA" id="ARBA00022679"/>
    </source>
</evidence>
<comment type="caution">
    <text evidence="14">The sequence shown here is derived from an EMBL/GenBank/DDBJ whole genome shotgun (WGS) entry which is preliminary data.</text>
</comment>
<evidence type="ECO:0000256" key="1">
    <source>
        <dbReference type="ARBA" id="ARBA00002324"/>
    </source>
</evidence>
<dbReference type="NCBIfam" id="TIGR00482">
    <property type="entry name" value="nicotinate (nicotinamide) nucleotide adenylyltransferase"/>
    <property type="match status" value="1"/>
</dbReference>
<dbReference type="GO" id="GO:0004515">
    <property type="term" value="F:nicotinate-nucleotide adenylyltransferase activity"/>
    <property type="evidence" value="ECO:0007669"/>
    <property type="project" value="UniProtKB-UniRule"/>
</dbReference>
<keyword evidence="9 11" id="KW-0520">NAD</keyword>
<keyword evidence="4 11" id="KW-0662">Pyridine nucleotide biosynthesis</keyword>
<dbReference type="GO" id="GO:0009435">
    <property type="term" value="P:NAD+ biosynthetic process"/>
    <property type="evidence" value="ECO:0007669"/>
    <property type="project" value="UniProtKB-UniRule"/>
</dbReference>